<dbReference type="AlphaFoldDB" id="A0A4C2A0Q2"/>
<dbReference type="Proteomes" id="UP000299102">
    <property type="component" value="Unassembled WGS sequence"/>
</dbReference>
<name>A0A4C2A0Q2_EUMVA</name>
<feature type="region of interest" description="Disordered" evidence="1">
    <location>
        <begin position="29"/>
        <end position="52"/>
    </location>
</feature>
<evidence type="ECO:0000256" key="1">
    <source>
        <dbReference type="SAM" id="MobiDB-lite"/>
    </source>
</evidence>
<evidence type="ECO:0000313" key="2">
    <source>
        <dbReference type="EMBL" id="GBP93568.1"/>
    </source>
</evidence>
<protein>
    <submittedName>
        <fullName evidence="2">Uncharacterized protein</fullName>
    </submittedName>
</protein>
<proteinExistence type="predicted"/>
<dbReference type="EMBL" id="BGZK01002391">
    <property type="protein sequence ID" value="GBP93568.1"/>
    <property type="molecule type" value="Genomic_DNA"/>
</dbReference>
<reference evidence="2 3" key="1">
    <citation type="journal article" date="2019" name="Commun. Biol.">
        <title>The bagworm genome reveals a unique fibroin gene that provides high tensile strength.</title>
        <authorList>
            <person name="Kono N."/>
            <person name="Nakamura H."/>
            <person name="Ohtoshi R."/>
            <person name="Tomita M."/>
            <person name="Numata K."/>
            <person name="Arakawa K."/>
        </authorList>
    </citation>
    <scope>NUCLEOTIDE SEQUENCE [LARGE SCALE GENOMIC DNA]</scope>
</reference>
<evidence type="ECO:0000313" key="3">
    <source>
        <dbReference type="Proteomes" id="UP000299102"/>
    </source>
</evidence>
<organism evidence="2 3">
    <name type="scientific">Eumeta variegata</name>
    <name type="common">Bagworm moth</name>
    <name type="synonym">Eumeta japonica</name>
    <dbReference type="NCBI Taxonomy" id="151549"/>
    <lineage>
        <taxon>Eukaryota</taxon>
        <taxon>Metazoa</taxon>
        <taxon>Ecdysozoa</taxon>
        <taxon>Arthropoda</taxon>
        <taxon>Hexapoda</taxon>
        <taxon>Insecta</taxon>
        <taxon>Pterygota</taxon>
        <taxon>Neoptera</taxon>
        <taxon>Endopterygota</taxon>
        <taxon>Lepidoptera</taxon>
        <taxon>Glossata</taxon>
        <taxon>Ditrysia</taxon>
        <taxon>Tineoidea</taxon>
        <taxon>Psychidae</taxon>
        <taxon>Oiketicinae</taxon>
        <taxon>Eumeta</taxon>
    </lineage>
</organism>
<accession>A0A4C2A0Q2</accession>
<comment type="caution">
    <text evidence="2">The sequence shown here is derived from an EMBL/GenBank/DDBJ whole genome shotgun (WGS) entry which is preliminary data.</text>
</comment>
<sequence>MQLICAGGCTVYKLKQNWCIRHDGHPLGGEERRGQWSRNSSRTVPAKSDRGELPRDVGELIRAKNTVLHRVGKYRTCENRSHGRALQRKEKARMKEVRNENWSDLVVEISPSHKPHWGLVKALKMEGAVPTPVLKRPDKSIAFDDREKAECLGDSIEHQRLDNPPHDLDHISRVEEEVHHRVSIPPKDDLDPITHDEVGKHIKGLKIRKAPALRIPVDVDHKKNRRLQCRAIIDECGAVHSFLRITTSQYLRGLALTR</sequence>
<keyword evidence="3" id="KW-1185">Reference proteome</keyword>
<dbReference type="OrthoDB" id="7487383at2759"/>
<gene>
    <name evidence="2" type="ORF">EVAR_90134_1</name>
</gene>